<dbReference type="InterPro" id="IPR024453">
    <property type="entry name" value="Peptidase_C92"/>
</dbReference>
<dbReference type="PROSITE" id="PS51257">
    <property type="entry name" value="PROKAR_LIPOPROTEIN"/>
    <property type="match status" value="1"/>
</dbReference>
<accession>A0ABU9HWB5</accession>
<comment type="caution">
    <text evidence="1">The sequence shown here is derived from an EMBL/GenBank/DDBJ whole genome shotgun (WGS) entry which is preliminary data.</text>
</comment>
<dbReference type="Pfam" id="PF05708">
    <property type="entry name" value="Peptidase_C92"/>
    <property type="match status" value="1"/>
</dbReference>
<reference evidence="1 2" key="1">
    <citation type="submission" date="2024-04" db="EMBL/GenBank/DDBJ databases">
        <title>Flavobacterium sp. DGU11 16S ribosomal RNA gene Genome sequencing and assembly.</title>
        <authorList>
            <person name="Park S."/>
        </authorList>
    </citation>
    <scope>NUCLEOTIDE SEQUENCE [LARGE SCALE GENOMIC DNA]</scope>
    <source>
        <strain evidence="1 2">DGU11</strain>
    </source>
</reference>
<dbReference type="RefSeq" id="WP_341696770.1">
    <property type="nucleotide sequence ID" value="NZ_JBBYHR010000004.1"/>
</dbReference>
<gene>
    <name evidence="1" type="ORF">AAEO56_09290</name>
</gene>
<evidence type="ECO:0000313" key="2">
    <source>
        <dbReference type="Proteomes" id="UP001464555"/>
    </source>
</evidence>
<organism evidence="1 2">
    <name type="scientific">Flavobacterium arundinis</name>
    <dbReference type="NCBI Taxonomy" id="3139143"/>
    <lineage>
        <taxon>Bacteria</taxon>
        <taxon>Pseudomonadati</taxon>
        <taxon>Bacteroidota</taxon>
        <taxon>Flavobacteriia</taxon>
        <taxon>Flavobacteriales</taxon>
        <taxon>Flavobacteriaceae</taxon>
        <taxon>Flavobacterium</taxon>
    </lineage>
</organism>
<keyword evidence="2" id="KW-1185">Reference proteome</keyword>
<dbReference type="Proteomes" id="UP001464555">
    <property type="component" value="Unassembled WGS sequence"/>
</dbReference>
<protein>
    <submittedName>
        <fullName evidence="1">YiiX family permuted papain-like enzyme</fullName>
    </submittedName>
</protein>
<dbReference type="SUPFAM" id="SSF54001">
    <property type="entry name" value="Cysteine proteinases"/>
    <property type="match status" value="1"/>
</dbReference>
<sequence length="207" mass="23505">MKILLCFFASVLIFSCNTSGNLPDEDDLQDGDLIFQESTSAQSKAIQLATHSKYSHCGIIFKGEGECFVVEAVQPVQSTPVKDWIKRGKGGHYVVKRLKDADDILTPRFLGEMKKIARLSAGKDYDLHFSWDNDKMYCSELIWKIYNQKGKGPEIGRLQKLKDFDLSNPVVKQKLTERYGNKIPYNEKVISPAEMFDSELLETIISE</sequence>
<name>A0ABU9HWB5_9FLAO</name>
<evidence type="ECO:0000313" key="1">
    <source>
        <dbReference type="EMBL" id="MEL1244453.1"/>
    </source>
</evidence>
<dbReference type="Gene3D" id="3.90.1720.10">
    <property type="entry name" value="endopeptidase domain like (from Nostoc punctiforme)"/>
    <property type="match status" value="1"/>
</dbReference>
<dbReference type="NCBIfam" id="NF007458">
    <property type="entry name" value="PRK10030.1"/>
    <property type="match status" value="1"/>
</dbReference>
<dbReference type="InterPro" id="IPR038765">
    <property type="entry name" value="Papain-like_cys_pep_sf"/>
</dbReference>
<dbReference type="EMBL" id="JBBYHR010000004">
    <property type="protein sequence ID" value="MEL1244453.1"/>
    <property type="molecule type" value="Genomic_DNA"/>
</dbReference>
<proteinExistence type="predicted"/>